<dbReference type="InterPro" id="IPR050108">
    <property type="entry name" value="CDK"/>
</dbReference>
<dbReference type="PANTHER" id="PTHR24056">
    <property type="entry name" value="CELL DIVISION PROTEIN KINASE"/>
    <property type="match status" value="1"/>
</dbReference>
<dbReference type="PROSITE" id="PS50011">
    <property type="entry name" value="PROTEIN_KINASE_DOM"/>
    <property type="match status" value="1"/>
</dbReference>
<evidence type="ECO:0000256" key="14">
    <source>
        <dbReference type="PROSITE-ProRule" id="PRU10141"/>
    </source>
</evidence>
<evidence type="ECO:0000256" key="4">
    <source>
        <dbReference type="ARBA" id="ARBA00022618"/>
    </source>
</evidence>
<evidence type="ECO:0000256" key="5">
    <source>
        <dbReference type="ARBA" id="ARBA00022679"/>
    </source>
</evidence>
<dbReference type="GO" id="GO:0000307">
    <property type="term" value="C:cyclin-dependent protein kinase holoenzyme complex"/>
    <property type="evidence" value="ECO:0007669"/>
    <property type="project" value="TreeGrafter"/>
</dbReference>
<dbReference type="VEuPathDB" id="AmoebaDB:KM1_001950"/>
<evidence type="ECO:0000256" key="10">
    <source>
        <dbReference type="ARBA" id="ARBA00023306"/>
    </source>
</evidence>
<dbReference type="EC" id="2.7.11.22" evidence="2"/>
<keyword evidence="3" id="KW-0723">Serine/threonine-protein kinase</keyword>
<dbReference type="GO" id="GO:0005737">
    <property type="term" value="C:cytoplasm"/>
    <property type="evidence" value="ECO:0007669"/>
    <property type="project" value="TreeGrafter"/>
</dbReference>
<dbReference type="Gene3D" id="3.30.200.20">
    <property type="entry name" value="Phosphorylase Kinase, domain 1"/>
    <property type="match status" value="1"/>
</dbReference>
<dbReference type="SUPFAM" id="SSF56112">
    <property type="entry name" value="Protein kinase-like (PK-like)"/>
    <property type="match status" value="1"/>
</dbReference>
<dbReference type="AlphaFoldDB" id="A0A5K1UGA8"/>
<dbReference type="FunFam" id="1.10.510.10:FF:001452">
    <property type="entry name" value="Cell division protein kinase 2 putative"/>
    <property type="match status" value="1"/>
</dbReference>
<comment type="caution">
    <text evidence="16">The sequence shown here is derived from an EMBL/GenBank/DDBJ whole genome shotgun (WGS) entry which is preliminary data.</text>
</comment>
<evidence type="ECO:0000313" key="17">
    <source>
        <dbReference type="Proteomes" id="UP000078387"/>
    </source>
</evidence>
<keyword evidence="10" id="KW-0131">Cell cycle</keyword>
<keyword evidence="4 16" id="KW-0132">Cell division</keyword>
<keyword evidence="9 14" id="KW-0067">ATP-binding</keyword>
<dbReference type="GO" id="GO:0000082">
    <property type="term" value="P:G1/S transition of mitotic cell cycle"/>
    <property type="evidence" value="ECO:0007669"/>
    <property type="project" value="TreeGrafter"/>
</dbReference>
<dbReference type="VEuPathDB" id="AmoebaDB:EHI_152430"/>
<feature type="domain" description="Protein kinase" evidence="15">
    <location>
        <begin position="9"/>
        <end position="290"/>
    </location>
</feature>
<gene>
    <name evidence="16" type="ORF">CL6EHI_152430</name>
</gene>
<dbReference type="GO" id="GO:0004693">
    <property type="term" value="F:cyclin-dependent protein serine/threonine kinase activity"/>
    <property type="evidence" value="ECO:0007669"/>
    <property type="project" value="UniProtKB-EC"/>
</dbReference>
<dbReference type="GO" id="GO:0010468">
    <property type="term" value="P:regulation of gene expression"/>
    <property type="evidence" value="ECO:0007669"/>
    <property type="project" value="TreeGrafter"/>
</dbReference>
<dbReference type="GO" id="GO:0010389">
    <property type="term" value="P:regulation of G2/M transition of mitotic cell cycle"/>
    <property type="evidence" value="ECO:0007669"/>
    <property type="project" value="TreeGrafter"/>
</dbReference>
<dbReference type="InterPro" id="IPR000719">
    <property type="entry name" value="Prot_kinase_dom"/>
</dbReference>
<dbReference type="FunFam" id="3.30.200.20:FF:000552">
    <property type="entry name" value="Cell division protein kinase, putative"/>
    <property type="match status" value="1"/>
</dbReference>
<dbReference type="InterPro" id="IPR017441">
    <property type="entry name" value="Protein_kinase_ATP_BS"/>
</dbReference>
<evidence type="ECO:0000256" key="3">
    <source>
        <dbReference type="ARBA" id="ARBA00022527"/>
    </source>
</evidence>
<dbReference type="Proteomes" id="UP000078387">
    <property type="component" value="Unassembled WGS sequence"/>
</dbReference>
<evidence type="ECO:0000256" key="2">
    <source>
        <dbReference type="ARBA" id="ARBA00012425"/>
    </source>
</evidence>
<dbReference type="GO" id="GO:0007165">
    <property type="term" value="P:signal transduction"/>
    <property type="evidence" value="ECO:0007669"/>
    <property type="project" value="TreeGrafter"/>
</dbReference>
<dbReference type="PROSITE" id="PS00107">
    <property type="entry name" value="PROTEIN_KINASE_ATP"/>
    <property type="match status" value="1"/>
</dbReference>
<evidence type="ECO:0000313" key="16">
    <source>
        <dbReference type="EMBL" id="GAT91496.1"/>
    </source>
</evidence>
<comment type="catalytic activity">
    <reaction evidence="12">
        <text>L-threonyl-[protein] + ATP = O-phospho-L-threonyl-[protein] + ADP + H(+)</text>
        <dbReference type="Rhea" id="RHEA:46608"/>
        <dbReference type="Rhea" id="RHEA-COMP:11060"/>
        <dbReference type="Rhea" id="RHEA-COMP:11605"/>
        <dbReference type="ChEBI" id="CHEBI:15378"/>
        <dbReference type="ChEBI" id="CHEBI:30013"/>
        <dbReference type="ChEBI" id="CHEBI:30616"/>
        <dbReference type="ChEBI" id="CHEBI:61977"/>
        <dbReference type="ChEBI" id="CHEBI:456216"/>
        <dbReference type="EC" id="2.7.11.22"/>
    </reaction>
</comment>
<evidence type="ECO:0000256" key="8">
    <source>
        <dbReference type="ARBA" id="ARBA00022777"/>
    </source>
</evidence>
<protein>
    <recommendedName>
        <fullName evidence="11">Cyclin-dependent kinase 2</fullName>
        <ecNumber evidence="2">2.7.11.22</ecNumber>
    </recommendedName>
</protein>
<comment type="catalytic activity">
    <reaction evidence="13">
        <text>L-seryl-[protein] + ATP = O-phospho-L-seryl-[protein] + ADP + H(+)</text>
        <dbReference type="Rhea" id="RHEA:17989"/>
        <dbReference type="Rhea" id="RHEA-COMP:9863"/>
        <dbReference type="Rhea" id="RHEA-COMP:11604"/>
        <dbReference type="ChEBI" id="CHEBI:15378"/>
        <dbReference type="ChEBI" id="CHEBI:29999"/>
        <dbReference type="ChEBI" id="CHEBI:30616"/>
        <dbReference type="ChEBI" id="CHEBI:83421"/>
        <dbReference type="ChEBI" id="CHEBI:456216"/>
        <dbReference type="EC" id="2.7.11.22"/>
    </reaction>
</comment>
<evidence type="ECO:0000256" key="13">
    <source>
        <dbReference type="ARBA" id="ARBA00048367"/>
    </source>
</evidence>
<dbReference type="GO" id="GO:0005634">
    <property type="term" value="C:nucleus"/>
    <property type="evidence" value="ECO:0007669"/>
    <property type="project" value="TreeGrafter"/>
</dbReference>
<dbReference type="OMA" id="CFCHQRN"/>
<dbReference type="GO" id="GO:0005524">
    <property type="term" value="F:ATP binding"/>
    <property type="evidence" value="ECO:0007669"/>
    <property type="project" value="UniProtKB-UniRule"/>
</dbReference>
<dbReference type="VEuPathDB" id="AmoebaDB:EHI5A_000840"/>
<keyword evidence="8 16" id="KW-0418">Kinase</keyword>
<evidence type="ECO:0000256" key="1">
    <source>
        <dbReference type="ARBA" id="ARBA00006485"/>
    </source>
</evidence>
<organism evidence="16 17">
    <name type="scientific">Entamoeba histolytica</name>
    <dbReference type="NCBI Taxonomy" id="5759"/>
    <lineage>
        <taxon>Eukaryota</taxon>
        <taxon>Amoebozoa</taxon>
        <taxon>Evosea</taxon>
        <taxon>Archamoebae</taxon>
        <taxon>Mastigamoebida</taxon>
        <taxon>Entamoebidae</taxon>
        <taxon>Entamoeba</taxon>
    </lineage>
</organism>
<dbReference type="PANTHER" id="PTHR24056:SF254">
    <property type="entry name" value="CYCLIN-DEPENDENT KINASE 2"/>
    <property type="match status" value="1"/>
</dbReference>
<dbReference type="CDD" id="cd07829">
    <property type="entry name" value="STKc_CDK_like"/>
    <property type="match status" value="1"/>
</dbReference>
<keyword evidence="6 14" id="KW-0547">Nucleotide-binding</keyword>
<name>A0A5K1UGA8_ENTHI</name>
<evidence type="ECO:0000256" key="6">
    <source>
        <dbReference type="ARBA" id="ARBA00022741"/>
    </source>
</evidence>
<evidence type="ECO:0000256" key="7">
    <source>
        <dbReference type="ARBA" id="ARBA00022776"/>
    </source>
</evidence>
<dbReference type="GO" id="GO:0030332">
    <property type="term" value="F:cyclin binding"/>
    <property type="evidence" value="ECO:0007669"/>
    <property type="project" value="TreeGrafter"/>
</dbReference>
<evidence type="ECO:0000259" key="15">
    <source>
        <dbReference type="PROSITE" id="PS50011"/>
    </source>
</evidence>
<dbReference type="Gene3D" id="1.10.510.10">
    <property type="entry name" value="Transferase(Phosphotransferase) domain 1"/>
    <property type="match status" value="1"/>
</dbReference>
<proteinExistence type="inferred from homology"/>
<reference evidence="16 17" key="1">
    <citation type="submission" date="2016-05" db="EMBL/GenBank/DDBJ databases">
        <title>First whole genome sequencing of Entamoeba histolytica HM1:IMSS-clone-6.</title>
        <authorList>
            <person name="Mukherjee Avik.K."/>
            <person name="Izumyama S."/>
            <person name="Nakada-Tsukui K."/>
            <person name="Nozaki T."/>
        </authorList>
    </citation>
    <scope>NUCLEOTIDE SEQUENCE [LARGE SCALE GENOMIC DNA]</scope>
    <source>
        <strain evidence="16 17">HM1:IMSS clone 6</strain>
    </source>
</reference>
<dbReference type="VEuPathDB" id="AmoebaDB:EHI8A_167750"/>
<keyword evidence="7" id="KW-0498">Mitosis</keyword>
<sequence>MSKEINERYKRLENLGEGTYGVVSKAWDKKLSRYVAIKKIKMDVTTEGISCSSLREISALSDLKHENIVNLLEIYNNGRSLYLVFEFCDSDLQKFIKNYEGDIPLTTIKTILQQLIKALSYCHSHRTYHRDIKPGNVFMNNDGTIKLGDFGLSRVFRSESKHFTPEVISLWYRAPEILLKMPSYTSAVDMWSVGTIFGELILKRPLFCGQSEQEQIVQIFDLLGVPNERNWPGVNKYCHFTPDPDAPPPIDFNSHFSRIGKEGTSLLRSLLMYNPDDRMSAEKALEHPFFNC</sequence>
<evidence type="ECO:0000256" key="9">
    <source>
        <dbReference type="ARBA" id="ARBA00022840"/>
    </source>
</evidence>
<dbReference type="SMART" id="SM00220">
    <property type="entry name" value="S_TKc"/>
    <property type="match status" value="1"/>
</dbReference>
<feature type="binding site" evidence="14">
    <location>
        <position position="39"/>
    </location>
    <ligand>
        <name>ATP</name>
        <dbReference type="ChEBI" id="CHEBI:30616"/>
    </ligand>
</feature>
<accession>A0A5K1UGA8</accession>
<dbReference type="VEuPathDB" id="AmoebaDB:EHI7A_025630"/>
<keyword evidence="5" id="KW-0808">Transferase</keyword>
<dbReference type="GO" id="GO:0051301">
    <property type="term" value="P:cell division"/>
    <property type="evidence" value="ECO:0007669"/>
    <property type="project" value="UniProtKB-KW"/>
</dbReference>
<dbReference type="EMBL" id="BDEQ01000001">
    <property type="protein sequence ID" value="GAT91496.1"/>
    <property type="molecule type" value="Genomic_DNA"/>
</dbReference>
<evidence type="ECO:0000256" key="12">
    <source>
        <dbReference type="ARBA" id="ARBA00047811"/>
    </source>
</evidence>
<dbReference type="InterPro" id="IPR011009">
    <property type="entry name" value="Kinase-like_dom_sf"/>
</dbReference>
<comment type="similarity">
    <text evidence="1">Belongs to the protein kinase superfamily. CMGC Ser/Thr protein kinase family. CDC2/CDKX subfamily.</text>
</comment>
<evidence type="ECO:0000256" key="11">
    <source>
        <dbReference type="ARBA" id="ARBA00039265"/>
    </source>
</evidence>
<dbReference type="Pfam" id="PF00069">
    <property type="entry name" value="Pkinase"/>
    <property type="match status" value="1"/>
</dbReference>